<reference evidence="4 5" key="1">
    <citation type="journal article" date="2024" name="bioRxiv">
        <title>A reference genome for Trichogramma kaykai: A tiny desert-dwelling parasitoid wasp with competing sex-ratio distorters.</title>
        <authorList>
            <person name="Culotta J."/>
            <person name="Lindsey A.R."/>
        </authorList>
    </citation>
    <scope>NUCLEOTIDE SEQUENCE [LARGE SCALE GENOMIC DNA]</scope>
    <source>
        <strain evidence="4 5">KSX58</strain>
    </source>
</reference>
<evidence type="ECO:0000313" key="4">
    <source>
        <dbReference type="EMBL" id="KAL3401986.1"/>
    </source>
</evidence>
<proteinExistence type="inferred from homology"/>
<dbReference type="Proteomes" id="UP001627154">
    <property type="component" value="Unassembled WGS sequence"/>
</dbReference>
<comment type="similarity">
    <text evidence="2">Belongs to the replication factor A protein 3 family.</text>
</comment>
<evidence type="ECO:0000256" key="3">
    <source>
        <dbReference type="ARBA" id="ARBA00023242"/>
    </source>
</evidence>
<keyword evidence="3" id="KW-0539">Nucleus</keyword>
<comment type="caution">
    <text evidence="4">The sequence shown here is derived from an EMBL/GenBank/DDBJ whole genome shotgun (WGS) entry which is preliminary data.</text>
</comment>
<evidence type="ECO:0000256" key="2">
    <source>
        <dbReference type="ARBA" id="ARBA00009761"/>
    </source>
</evidence>
<dbReference type="EMBL" id="JBJJXI010000041">
    <property type="protein sequence ID" value="KAL3401986.1"/>
    <property type="molecule type" value="Genomic_DNA"/>
</dbReference>
<dbReference type="GO" id="GO:0031981">
    <property type="term" value="C:nuclear lumen"/>
    <property type="evidence" value="ECO:0007669"/>
    <property type="project" value="UniProtKB-ARBA"/>
</dbReference>
<gene>
    <name evidence="4" type="ORF">TKK_004995</name>
</gene>
<dbReference type="SUPFAM" id="SSF50249">
    <property type="entry name" value="Nucleic acid-binding proteins"/>
    <property type="match status" value="1"/>
</dbReference>
<sequence>MVTASGCYTRITGSQLSRFIDDTVILIGEIKNVGANGKAVEIETTDKMSVNVNLPEPLTGYEGYLEVYGKPVTKSTLTVHKYNYFPPEFSANFESDKYNQFLSTLLVLGDSKWKIDDN</sequence>
<dbReference type="InterPro" id="IPR013970">
    <property type="entry name" value="Rfa2"/>
</dbReference>
<comment type="subcellular location">
    <subcellularLocation>
        <location evidence="1">Nucleus</location>
    </subcellularLocation>
</comment>
<keyword evidence="5" id="KW-1185">Reference proteome</keyword>
<accession>A0ABD2XA33</accession>
<dbReference type="Pfam" id="PF08661">
    <property type="entry name" value="Rep_fac-A_3"/>
    <property type="match status" value="1"/>
</dbReference>
<organism evidence="4 5">
    <name type="scientific">Trichogramma kaykai</name>
    <dbReference type="NCBI Taxonomy" id="54128"/>
    <lineage>
        <taxon>Eukaryota</taxon>
        <taxon>Metazoa</taxon>
        <taxon>Ecdysozoa</taxon>
        <taxon>Arthropoda</taxon>
        <taxon>Hexapoda</taxon>
        <taxon>Insecta</taxon>
        <taxon>Pterygota</taxon>
        <taxon>Neoptera</taxon>
        <taxon>Endopterygota</taxon>
        <taxon>Hymenoptera</taxon>
        <taxon>Apocrita</taxon>
        <taxon>Proctotrupomorpha</taxon>
        <taxon>Chalcidoidea</taxon>
        <taxon>Trichogrammatidae</taxon>
        <taxon>Trichogramma</taxon>
    </lineage>
</organism>
<dbReference type="InterPro" id="IPR012340">
    <property type="entry name" value="NA-bd_OB-fold"/>
</dbReference>
<dbReference type="Gene3D" id="2.40.50.140">
    <property type="entry name" value="Nucleic acid-binding proteins"/>
    <property type="match status" value="1"/>
</dbReference>
<name>A0ABD2XA33_9HYME</name>
<evidence type="ECO:0000256" key="1">
    <source>
        <dbReference type="ARBA" id="ARBA00004123"/>
    </source>
</evidence>
<evidence type="ECO:0000313" key="5">
    <source>
        <dbReference type="Proteomes" id="UP001627154"/>
    </source>
</evidence>
<dbReference type="AlphaFoldDB" id="A0ABD2XA33"/>
<protein>
    <submittedName>
        <fullName evidence="4">Uncharacterized protein</fullName>
    </submittedName>
</protein>